<evidence type="ECO:0000313" key="1">
    <source>
        <dbReference type="EMBL" id="SVA39674.1"/>
    </source>
</evidence>
<dbReference type="AlphaFoldDB" id="A0A381VHI7"/>
<accession>A0A381VHI7</accession>
<dbReference type="EMBL" id="UINC01008829">
    <property type="protein sequence ID" value="SVA39674.1"/>
    <property type="molecule type" value="Genomic_DNA"/>
</dbReference>
<name>A0A381VHI7_9ZZZZ</name>
<proteinExistence type="predicted"/>
<protein>
    <submittedName>
        <fullName evidence="1">Uncharacterized protein</fullName>
    </submittedName>
</protein>
<sequence>MPTPIKQSISFTKSGASFSSAKEGISQLNTDVSKGGRRELITKIHKEGKCTSSFELVNAETYKVVRSWNDWVDYEKYKDDRKSDNDGEYFTALTDAGWVMTESLDVIE</sequence>
<reference evidence="1" key="1">
    <citation type="submission" date="2018-05" db="EMBL/GenBank/DDBJ databases">
        <authorList>
            <person name="Lanie J.A."/>
            <person name="Ng W.-L."/>
            <person name="Kazmierczak K.M."/>
            <person name="Andrzejewski T.M."/>
            <person name="Davidsen T.M."/>
            <person name="Wayne K.J."/>
            <person name="Tettelin H."/>
            <person name="Glass J.I."/>
            <person name="Rusch D."/>
            <person name="Podicherti R."/>
            <person name="Tsui H.-C.T."/>
            <person name="Winkler M.E."/>
        </authorList>
    </citation>
    <scope>NUCLEOTIDE SEQUENCE</scope>
</reference>
<organism evidence="1">
    <name type="scientific">marine metagenome</name>
    <dbReference type="NCBI Taxonomy" id="408172"/>
    <lineage>
        <taxon>unclassified sequences</taxon>
        <taxon>metagenomes</taxon>
        <taxon>ecological metagenomes</taxon>
    </lineage>
</organism>
<gene>
    <name evidence="1" type="ORF">METZ01_LOCUS92528</name>
</gene>